<dbReference type="InterPro" id="IPR037507">
    <property type="entry name" value="Ribosomal_mL59"/>
</dbReference>
<evidence type="ECO:0000313" key="4">
    <source>
        <dbReference type="Proteomes" id="UP000059188"/>
    </source>
</evidence>
<gene>
    <name evidence="3" type="ORF">RSOLAG1IB_02488</name>
</gene>
<accession>A0A0B7FLF1</accession>
<organism evidence="3 4">
    <name type="scientific">Thanatephorus cucumeris (strain AG1-IB / isolate 7/3/14)</name>
    <name type="common">Lettuce bottom rot fungus</name>
    <name type="synonym">Rhizoctonia solani</name>
    <dbReference type="NCBI Taxonomy" id="1108050"/>
    <lineage>
        <taxon>Eukaryota</taxon>
        <taxon>Fungi</taxon>
        <taxon>Dikarya</taxon>
        <taxon>Basidiomycota</taxon>
        <taxon>Agaricomycotina</taxon>
        <taxon>Agaricomycetes</taxon>
        <taxon>Cantharellales</taxon>
        <taxon>Ceratobasidiaceae</taxon>
        <taxon>Rhizoctonia</taxon>
        <taxon>Rhizoctonia solani AG-1</taxon>
    </lineage>
</organism>
<reference evidence="3 4" key="1">
    <citation type="submission" date="2014-11" db="EMBL/GenBank/DDBJ databases">
        <authorList>
            <person name="Wibberg Daniel"/>
        </authorList>
    </citation>
    <scope>NUCLEOTIDE SEQUENCE [LARGE SCALE GENOMIC DNA]</scope>
    <source>
        <strain evidence="3">Rhizoctonia solani AG1-IB 7/3/14</strain>
    </source>
</reference>
<dbReference type="Pfam" id="PF18126">
    <property type="entry name" value="Mitoc_mL59"/>
    <property type="match status" value="1"/>
</dbReference>
<evidence type="ECO:0000259" key="2">
    <source>
        <dbReference type="Pfam" id="PF18126"/>
    </source>
</evidence>
<evidence type="ECO:0000256" key="1">
    <source>
        <dbReference type="SAM" id="MobiDB-lite"/>
    </source>
</evidence>
<proteinExistence type="predicted"/>
<sequence>MHVGERIQSRVWWSYRVSPKLNNRKVSHLRARDYLQIPFVLLYTMPAKVRTANTLVARFLERSAAQSPNPGAPVPNPFLPQKNLQTGRWHAPQYSLRRQKELVKQARADGAIGLLPPGLKARREDGTGSRLDASSTSGALPALNWEGEPAPRSNVGIRSTQRRFKGHKWEREAKERADFVAKRMETMAKRIADAKAARIQERTKARPSLPF</sequence>
<dbReference type="AlphaFoldDB" id="A0A0B7FLF1"/>
<feature type="domain" description="Large ribosomal subunit protein mL59" evidence="2">
    <location>
        <begin position="55"/>
        <end position="195"/>
    </location>
</feature>
<dbReference type="Proteomes" id="UP000059188">
    <property type="component" value="Unassembled WGS sequence"/>
</dbReference>
<dbReference type="GO" id="GO:0005762">
    <property type="term" value="C:mitochondrial large ribosomal subunit"/>
    <property type="evidence" value="ECO:0007669"/>
    <property type="project" value="InterPro"/>
</dbReference>
<dbReference type="OrthoDB" id="18529at2759"/>
<dbReference type="PANTHER" id="PTHR28041:SF1">
    <property type="entry name" value="LARGE RIBOSOMAL SUBUNIT PROTEIN ML59"/>
    <property type="match status" value="1"/>
</dbReference>
<protein>
    <recommendedName>
        <fullName evidence="2">Large ribosomal subunit protein mL59 domain-containing protein</fullName>
    </recommendedName>
</protein>
<dbReference type="GO" id="GO:0003735">
    <property type="term" value="F:structural constituent of ribosome"/>
    <property type="evidence" value="ECO:0007669"/>
    <property type="project" value="InterPro"/>
</dbReference>
<name>A0A0B7FLF1_THACB</name>
<feature type="region of interest" description="Disordered" evidence="1">
    <location>
        <begin position="114"/>
        <end position="143"/>
    </location>
</feature>
<dbReference type="EMBL" id="LN679102">
    <property type="protein sequence ID" value="CEL57744.1"/>
    <property type="molecule type" value="Genomic_DNA"/>
</dbReference>
<dbReference type="PANTHER" id="PTHR28041">
    <property type="entry name" value="54S RIBOSOMAL PROTEIN L25, MITOCHONDRIAL"/>
    <property type="match status" value="1"/>
</dbReference>
<evidence type="ECO:0000313" key="3">
    <source>
        <dbReference type="EMBL" id="CEL57744.1"/>
    </source>
</evidence>
<dbReference type="InterPro" id="IPR040922">
    <property type="entry name" value="Ribosomal_mL59_dom"/>
</dbReference>
<keyword evidence="4" id="KW-1185">Reference proteome</keyword>
<dbReference type="STRING" id="1108050.A0A0B7FLF1"/>